<protein>
    <recommendedName>
        <fullName evidence="3">F5/8 type C domain-containing protein</fullName>
    </recommendedName>
</protein>
<keyword evidence="2" id="KW-1185">Reference proteome</keyword>
<evidence type="ECO:0008006" key="3">
    <source>
        <dbReference type="Google" id="ProtNLM"/>
    </source>
</evidence>
<name>A0A1H7F8Z2_9SPHI</name>
<reference evidence="2" key="1">
    <citation type="submission" date="2016-10" db="EMBL/GenBank/DDBJ databases">
        <authorList>
            <person name="Varghese N."/>
            <person name="Submissions S."/>
        </authorList>
    </citation>
    <scope>NUCLEOTIDE SEQUENCE [LARGE SCALE GENOMIC DNA]</scope>
    <source>
        <strain evidence="2">Jip14</strain>
    </source>
</reference>
<sequence>MKILILWFNFCALIAFFGSCKTGKQDNGSLLTHALAMAGENRTALEKVLQHYASPADSLKKEAAIFLINYMPGKFAKIFPAYDSFKPAFDTLAALNEAYEYGGNNTNLEFYKYYKHTVFNDFVRSHSIKLDGNLPYFIKEDIKTITADYLIENIEYAFKAWDLPWNKTLSFSDFCEYILPYRYGNEELTPWRKAYFEENLHLLDSFKQERDPLPVCMAIKGLHDITRSEIAELKALGNAIKPLDLIRINTTTSCQDETGGVMLRLRALGIPIARLRFPNWGNWGSGHDINGVLTLEKEWFPLSQGTNPDRYVPPRQFKIAKAFAETYSYDQETSAVGVSGGQYAMIQHYKDATGSVAEVSDVEVSFNAPRSNSQGCLCVFNNAEWIPIVCKSLSGRGIRFPAVGKGVVYMKGILKDGSLTVHGQPFLLNDEGKTVNLDALDSQITLTLDRKYPPNEELISFVPTLAGSYFQGANRADFSDAATLWTIDSLSSLHKMHKSVEHARYRYIRFVFADIERKNEALGGIQLYNTEGTQLKGTPVSTIAGSPTFYRHVFDNSPFTFVRLLAKKYADFQQFYDGESLVIPDNQPFWVGLDFGTEQDIASLEISPRTDDNDINVGETYELFYWGNEGWNSLGKKIATDTHLTYTAPEGALYLLKNAEKGREHRIFQYVDNTQVWH</sequence>
<evidence type="ECO:0000313" key="1">
    <source>
        <dbReference type="EMBL" id="SEK19685.1"/>
    </source>
</evidence>
<dbReference type="RefSeq" id="WP_090602027.1">
    <property type="nucleotide sequence ID" value="NZ_FNZR01000001.1"/>
</dbReference>
<dbReference type="EMBL" id="FNZR01000001">
    <property type="protein sequence ID" value="SEK19685.1"/>
    <property type="molecule type" value="Genomic_DNA"/>
</dbReference>
<accession>A0A1H7F8Z2</accession>
<organism evidence="1 2">
    <name type="scientific">Parapedobacter koreensis</name>
    <dbReference type="NCBI Taxonomy" id="332977"/>
    <lineage>
        <taxon>Bacteria</taxon>
        <taxon>Pseudomonadati</taxon>
        <taxon>Bacteroidota</taxon>
        <taxon>Sphingobacteriia</taxon>
        <taxon>Sphingobacteriales</taxon>
        <taxon>Sphingobacteriaceae</taxon>
        <taxon>Parapedobacter</taxon>
    </lineage>
</organism>
<dbReference type="OrthoDB" id="679512at2"/>
<evidence type="ECO:0000313" key="2">
    <source>
        <dbReference type="Proteomes" id="UP000198916"/>
    </source>
</evidence>
<dbReference type="PROSITE" id="PS51257">
    <property type="entry name" value="PROKAR_LIPOPROTEIN"/>
    <property type="match status" value="1"/>
</dbReference>
<dbReference type="STRING" id="332977.SAMN05421740_101170"/>
<dbReference type="Proteomes" id="UP000198916">
    <property type="component" value="Unassembled WGS sequence"/>
</dbReference>
<dbReference type="AlphaFoldDB" id="A0A1H7F8Z2"/>
<dbReference type="PANTHER" id="PTHR35532">
    <property type="entry name" value="SIMILAR TO POLYHYDROXYALKANOATE DEPOLYMERASE"/>
    <property type="match status" value="1"/>
</dbReference>
<dbReference type="PANTHER" id="PTHR35532:SF5">
    <property type="entry name" value="CARBOHYDRATE-BINDING DOMAIN-CONTAINING PROTEIN"/>
    <property type="match status" value="1"/>
</dbReference>
<proteinExistence type="predicted"/>
<gene>
    <name evidence="1" type="ORF">SAMN05421740_101170</name>
</gene>